<accession>A0A6C0JJJ1</accession>
<sequence>MADIIAAIQSTIAAISGLIGDATGIIADVQSAIGVAQGILTQQRYIMAAAIAAAELRAVIDIVDGAGKLFVGTVKSLDKVIPHGFDSIFTTFVFSMSWMMCLFKNISNMQVCLFYYLLEVIGQILYLPVRIILWLLFSFRLDFYPLETQIWELIEYADRIVMKTAGFHITHYPKNIRDTCYNCKRLKMSTLVKHTTPLADDINIAIPSYIMPGFKKIASGAEKLTHPFD</sequence>
<organism evidence="2">
    <name type="scientific">viral metagenome</name>
    <dbReference type="NCBI Taxonomy" id="1070528"/>
    <lineage>
        <taxon>unclassified sequences</taxon>
        <taxon>metagenomes</taxon>
        <taxon>organismal metagenomes</taxon>
    </lineage>
</organism>
<keyword evidence="1" id="KW-0812">Transmembrane</keyword>
<dbReference type="AlphaFoldDB" id="A0A6C0JJJ1"/>
<dbReference type="EMBL" id="MN740430">
    <property type="protein sequence ID" value="QHU05965.1"/>
    <property type="molecule type" value="Genomic_DNA"/>
</dbReference>
<keyword evidence="1" id="KW-0472">Membrane</keyword>
<proteinExistence type="predicted"/>
<feature type="transmembrane region" description="Helical" evidence="1">
    <location>
        <begin position="88"/>
        <end position="107"/>
    </location>
</feature>
<keyword evidence="1" id="KW-1133">Transmembrane helix</keyword>
<reference evidence="2" key="1">
    <citation type="journal article" date="2020" name="Nature">
        <title>Giant virus diversity and host interactions through global metagenomics.</title>
        <authorList>
            <person name="Schulz F."/>
            <person name="Roux S."/>
            <person name="Paez-Espino D."/>
            <person name="Jungbluth S."/>
            <person name="Walsh D.A."/>
            <person name="Denef V.J."/>
            <person name="McMahon K.D."/>
            <person name="Konstantinidis K.T."/>
            <person name="Eloe-Fadrosh E.A."/>
            <person name="Kyrpides N.C."/>
            <person name="Woyke T."/>
        </authorList>
    </citation>
    <scope>NUCLEOTIDE SEQUENCE</scope>
    <source>
        <strain evidence="2">GVMAG-M-3300027747-57</strain>
    </source>
</reference>
<name>A0A6C0JJJ1_9ZZZZ</name>
<evidence type="ECO:0000256" key="1">
    <source>
        <dbReference type="SAM" id="Phobius"/>
    </source>
</evidence>
<evidence type="ECO:0000313" key="2">
    <source>
        <dbReference type="EMBL" id="QHU05965.1"/>
    </source>
</evidence>
<feature type="transmembrane region" description="Helical" evidence="1">
    <location>
        <begin position="113"/>
        <end position="137"/>
    </location>
</feature>
<protein>
    <submittedName>
        <fullName evidence="2">Uncharacterized protein</fullName>
    </submittedName>
</protein>